<dbReference type="AlphaFoldDB" id="A0A0A9G4E8"/>
<evidence type="ECO:0000313" key="2">
    <source>
        <dbReference type="EMBL" id="JAE17416.1"/>
    </source>
</evidence>
<dbReference type="EMBL" id="GBRH01180480">
    <property type="protein sequence ID" value="JAE17416.1"/>
    <property type="molecule type" value="Transcribed_RNA"/>
</dbReference>
<proteinExistence type="predicted"/>
<name>A0A0A9G4E8_ARUDO</name>
<reference evidence="2" key="2">
    <citation type="journal article" date="2015" name="Data Brief">
        <title>Shoot transcriptome of the giant reed, Arundo donax.</title>
        <authorList>
            <person name="Barrero R.A."/>
            <person name="Guerrero F.D."/>
            <person name="Moolhuijzen P."/>
            <person name="Goolsby J.A."/>
            <person name="Tidwell J."/>
            <person name="Bellgard S.E."/>
            <person name="Bellgard M.I."/>
        </authorList>
    </citation>
    <scope>NUCLEOTIDE SEQUENCE</scope>
    <source>
        <tissue evidence="2">Shoot tissue taken approximately 20 cm above the soil surface</tissue>
    </source>
</reference>
<reference evidence="2" key="1">
    <citation type="submission" date="2014-09" db="EMBL/GenBank/DDBJ databases">
        <authorList>
            <person name="Magalhaes I.L.F."/>
            <person name="Oliveira U."/>
            <person name="Santos F.R."/>
            <person name="Vidigal T.H.D.A."/>
            <person name="Brescovit A.D."/>
            <person name="Santos A.J."/>
        </authorList>
    </citation>
    <scope>NUCLEOTIDE SEQUENCE</scope>
    <source>
        <tissue evidence="2">Shoot tissue taken approximately 20 cm above the soil surface</tissue>
    </source>
</reference>
<protein>
    <submittedName>
        <fullName evidence="2">Uncharacterized protein</fullName>
    </submittedName>
</protein>
<organism evidence="2">
    <name type="scientific">Arundo donax</name>
    <name type="common">Giant reed</name>
    <name type="synonym">Donax arundinaceus</name>
    <dbReference type="NCBI Taxonomy" id="35708"/>
    <lineage>
        <taxon>Eukaryota</taxon>
        <taxon>Viridiplantae</taxon>
        <taxon>Streptophyta</taxon>
        <taxon>Embryophyta</taxon>
        <taxon>Tracheophyta</taxon>
        <taxon>Spermatophyta</taxon>
        <taxon>Magnoliopsida</taxon>
        <taxon>Liliopsida</taxon>
        <taxon>Poales</taxon>
        <taxon>Poaceae</taxon>
        <taxon>PACMAD clade</taxon>
        <taxon>Arundinoideae</taxon>
        <taxon>Arundineae</taxon>
        <taxon>Arundo</taxon>
    </lineage>
</organism>
<accession>A0A0A9G4E8</accession>
<evidence type="ECO:0000256" key="1">
    <source>
        <dbReference type="SAM" id="MobiDB-lite"/>
    </source>
</evidence>
<feature type="region of interest" description="Disordered" evidence="1">
    <location>
        <begin position="1"/>
        <end position="42"/>
    </location>
</feature>
<sequence length="81" mass="9076">MPSLHHPRISPPPYSMLRRGIKSKIGEKNGAHDPSSNTSAMPRRHKLVSYHWCLSISALVLSVSTRSSDSIQPRRDRLSCV</sequence>